<keyword evidence="7 9" id="KW-0472">Membrane</keyword>
<dbReference type="GO" id="GO:0005886">
    <property type="term" value="C:plasma membrane"/>
    <property type="evidence" value="ECO:0007669"/>
    <property type="project" value="UniProtKB-SubCell"/>
</dbReference>
<dbReference type="InterPro" id="IPR052180">
    <property type="entry name" value="NhaC_Na-H+_Antiporter"/>
</dbReference>
<feature type="transmembrane region" description="Helical" evidence="9">
    <location>
        <begin position="440"/>
        <end position="462"/>
    </location>
</feature>
<gene>
    <name evidence="11" type="ORF">SAMN05216463_105101</name>
</gene>
<organism evidence="11 12">
    <name type="scientific">Xylanibacter ruminicola</name>
    <name type="common">Prevotella ruminicola</name>
    <dbReference type="NCBI Taxonomy" id="839"/>
    <lineage>
        <taxon>Bacteria</taxon>
        <taxon>Pseudomonadati</taxon>
        <taxon>Bacteroidota</taxon>
        <taxon>Bacteroidia</taxon>
        <taxon>Bacteroidales</taxon>
        <taxon>Prevotellaceae</taxon>
        <taxon>Xylanibacter</taxon>
    </lineage>
</organism>
<keyword evidence="5 9" id="KW-0812">Transmembrane</keyword>
<feature type="transmembrane region" description="Helical" evidence="9">
    <location>
        <begin position="228"/>
        <end position="247"/>
    </location>
</feature>
<dbReference type="InterPro" id="IPR004770">
    <property type="entry name" value="Na/H_antiport_NhaC"/>
</dbReference>
<dbReference type="InterPro" id="IPR018461">
    <property type="entry name" value="Na/H_Antiport_NhaC-like_C"/>
</dbReference>
<dbReference type="OrthoDB" id="9762978at2"/>
<evidence type="ECO:0000256" key="7">
    <source>
        <dbReference type="ARBA" id="ARBA00023136"/>
    </source>
</evidence>
<keyword evidence="4" id="KW-1003">Cell membrane</keyword>
<feature type="transmembrane region" description="Helical" evidence="9">
    <location>
        <begin position="187"/>
        <end position="208"/>
    </location>
</feature>
<comment type="subcellular location">
    <subcellularLocation>
        <location evidence="1">Cell membrane</location>
        <topology evidence="1">Multi-pass membrane protein</topology>
    </subcellularLocation>
</comment>
<feature type="transmembrane region" description="Helical" evidence="9">
    <location>
        <begin position="106"/>
        <end position="135"/>
    </location>
</feature>
<feature type="domain" description="Na+/H+ antiporter NhaC-like C-terminal" evidence="10">
    <location>
        <begin position="156"/>
        <end position="462"/>
    </location>
</feature>
<accession>A0A1M6TA46</accession>
<evidence type="ECO:0000256" key="6">
    <source>
        <dbReference type="ARBA" id="ARBA00022989"/>
    </source>
</evidence>
<evidence type="ECO:0000313" key="11">
    <source>
        <dbReference type="EMBL" id="SHK53831.1"/>
    </source>
</evidence>
<dbReference type="GO" id="GO:0015297">
    <property type="term" value="F:antiporter activity"/>
    <property type="evidence" value="ECO:0007669"/>
    <property type="project" value="UniProtKB-KW"/>
</dbReference>
<evidence type="ECO:0000256" key="8">
    <source>
        <dbReference type="ARBA" id="ARBA00038435"/>
    </source>
</evidence>
<protein>
    <submittedName>
        <fullName evidence="11">Transporter, NhaC family</fullName>
    </submittedName>
</protein>
<keyword evidence="2" id="KW-0813">Transport</keyword>
<keyword evidence="6 9" id="KW-1133">Transmembrane helix</keyword>
<dbReference type="Proteomes" id="UP000184130">
    <property type="component" value="Unassembled WGS sequence"/>
</dbReference>
<evidence type="ECO:0000313" key="12">
    <source>
        <dbReference type="Proteomes" id="UP000184130"/>
    </source>
</evidence>
<sequence length="469" mass="50403">MIQFIPFLVLIVLITCCVAVFGNATLDGASQVSLLVASSVSVLVGHFTKRLEWENLEKEITDKIASCTPAIIILLLIGAIGGTWMVSGIVPTMIFYGMQIIRPEVFLVSSSVLCALVSLMIGSSWTTVATIGVALMGIGKAHGFDDGWIAGSIITGAYFGDKLSPLSDTTVLASSVSGTPLFTHIRYMLYTTVPTFCISLTIFLIAGFTMNVSGHGNVHEFMKGLQHTFVISPWLLIVPVLTGVMIARRWPSMVVLFLAILLAAIVGLLVQPTLVHAISGSGDWGLLASYKGMMHVVYGSTHIETGVPMLNDLVQTSGMGGMMPTIWLIICAQTFGGALTATGQLQDLMRQVLRFAKSTVSLVASTVGTSLFCNVATADQYLSIMLASSMFKDEYIKRGYEPRLLSRTCEDSATVTSVLIPWNTCGLTQSTVLGVATLTYLPYCFFNFLSPLTSIVVAALGWKIKRKCS</sequence>
<dbReference type="Pfam" id="PF03553">
    <property type="entry name" value="Na_H_antiporter"/>
    <property type="match status" value="1"/>
</dbReference>
<feature type="transmembrane region" description="Helical" evidence="9">
    <location>
        <begin position="325"/>
        <end position="343"/>
    </location>
</feature>
<evidence type="ECO:0000256" key="4">
    <source>
        <dbReference type="ARBA" id="ARBA00022475"/>
    </source>
</evidence>
<dbReference type="EMBL" id="FRBD01000005">
    <property type="protein sequence ID" value="SHK53831.1"/>
    <property type="molecule type" value="Genomic_DNA"/>
</dbReference>
<evidence type="ECO:0000256" key="2">
    <source>
        <dbReference type="ARBA" id="ARBA00022448"/>
    </source>
</evidence>
<dbReference type="PANTHER" id="PTHR33451">
    <property type="entry name" value="MALATE-2H(+)/NA(+)-LACTATE ANTIPORTER"/>
    <property type="match status" value="1"/>
</dbReference>
<evidence type="ECO:0000256" key="1">
    <source>
        <dbReference type="ARBA" id="ARBA00004651"/>
    </source>
</evidence>
<dbReference type="RefSeq" id="WP_073206224.1">
    <property type="nucleotide sequence ID" value="NZ_FRBD01000005.1"/>
</dbReference>
<feature type="transmembrane region" description="Helical" evidence="9">
    <location>
        <begin position="69"/>
        <end position="94"/>
    </location>
</feature>
<evidence type="ECO:0000256" key="3">
    <source>
        <dbReference type="ARBA" id="ARBA00022449"/>
    </source>
</evidence>
<reference evidence="11 12" key="1">
    <citation type="submission" date="2016-11" db="EMBL/GenBank/DDBJ databases">
        <authorList>
            <person name="Jaros S."/>
            <person name="Januszkiewicz K."/>
            <person name="Wedrychowicz H."/>
        </authorList>
    </citation>
    <scope>NUCLEOTIDE SEQUENCE [LARGE SCALE GENOMIC DNA]</scope>
    <source>
        <strain evidence="11 12">KHT3</strain>
    </source>
</reference>
<feature type="transmembrane region" description="Helical" evidence="9">
    <location>
        <begin position="355"/>
        <end position="377"/>
    </location>
</feature>
<proteinExistence type="inferred from homology"/>
<evidence type="ECO:0000256" key="5">
    <source>
        <dbReference type="ARBA" id="ARBA00022692"/>
    </source>
</evidence>
<feature type="transmembrane region" description="Helical" evidence="9">
    <location>
        <begin position="254"/>
        <end position="278"/>
    </location>
</feature>
<name>A0A1M6TA46_XYLRU</name>
<dbReference type="PANTHER" id="PTHR33451:SF3">
    <property type="entry name" value="MALATE-2H(+)_NA(+)-LACTATE ANTIPORTER"/>
    <property type="match status" value="1"/>
</dbReference>
<keyword evidence="3" id="KW-0050">Antiport</keyword>
<comment type="similarity">
    <text evidence="8">Belongs to the NhaC Na(+)/H(+) (TC 2.A.35) antiporter family.</text>
</comment>
<evidence type="ECO:0000259" key="10">
    <source>
        <dbReference type="Pfam" id="PF03553"/>
    </source>
</evidence>
<evidence type="ECO:0000256" key="9">
    <source>
        <dbReference type="SAM" id="Phobius"/>
    </source>
</evidence>
<dbReference type="AlphaFoldDB" id="A0A1M6TA46"/>
<dbReference type="NCBIfam" id="TIGR00931">
    <property type="entry name" value="antiport_nhaC"/>
    <property type="match status" value="1"/>
</dbReference>